<dbReference type="GO" id="GO:0033389">
    <property type="term" value="P:putrescine biosynthetic process from arginine, via agmatine"/>
    <property type="evidence" value="ECO:0007669"/>
    <property type="project" value="TreeGrafter"/>
</dbReference>
<dbReference type="InterPro" id="IPR006035">
    <property type="entry name" value="Ureohydrolase"/>
</dbReference>
<evidence type="ECO:0000256" key="2">
    <source>
        <dbReference type="ARBA" id="ARBA00022723"/>
    </source>
</evidence>
<keyword evidence="4" id="KW-0464">Manganese</keyword>
<organism evidence="6 7">
    <name type="scientific">Falsiruegeria mediterranea M17</name>
    <dbReference type="NCBI Taxonomy" id="1200281"/>
    <lineage>
        <taxon>Bacteria</taxon>
        <taxon>Pseudomonadati</taxon>
        <taxon>Pseudomonadota</taxon>
        <taxon>Alphaproteobacteria</taxon>
        <taxon>Rhodobacterales</taxon>
        <taxon>Roseobacteraceae</taxon>
        <taxon>Falsiruegeria</taxon>
    </lineage>
</organism>
<feature type="binding site" evidence="4">
    <location>
        <position position="166"/>
    </location>
    <ligand>
        <name>Mn(2+)</name>
        <dbReference type="ChEBI" id="CHEBI:29035"/>
        <label>1</label>
    </ligand>
</feature>
<dbReference type="RefSeq" id="WP_108791927.1">
    <property type="nucleotide sequence ID" value="NZ_ONZG01000014.1"/>
</dbReference>
<dbReference type="PIRSF" id="PIRSF036979">
    <property type="entry name" value="Arginase"/>
    <property type="match status" value="1"/>
</dbReference>
<protein>
    <submittedName>
        <fullName evidence="6">Agmatinase</fullName>
        <ecNumber evidence="6">3.5.3.11</ecNumber>
    </submittedName>
</protein>
<dbReference type="AlphaFoldDB" id="A0A2R8CES8"/>
<name>A0A2R8CES8_9RHOB</name>
<comment type="similarity">
    <text evidence="1">Belongs to the arginase family. Agmatinase subfamily.</text>
</comment>
<dbReference type="Proteomes" id="UP000244898">
    <property type="component" value="Unassembled WGS sequence"/>
</dbReference>
<dbReference type="InterPro" id="IPR005925">
    <property type="entry name" value="Agmatinase-rel"/>
</dbReference>
<dbReference type="Gene3D" id="3.40.800.10">
    <property type="entry name" value="Ureohydrolase domain"/>
    <property type="match status" value="1"/>
</dbReference>
<dbReference type="SUPFAM" id="SSF52768">
    <property type="entry name" value="Arginase/deacetylase"/>
    <property type="match status" value="1"/>
</dbReference>
<comment type="cofactor">
    <cofactor evidence="4">
        <name>Mn(2+)</name>
        <dbReference type="ChEBI" id="CHEBI:29035"/>
    </cofactor>
    <text evidence="4">Binds 2 manganese ions per subunit.</text>
</comment>
<accession>A0A2R8CES8</accession>
<feature type="binding site" evidence="4">
    <location>
        <position position="164"/>
    </location>
    <ligand>
        <name>Mn(2+)</name>
        <dbReference type="ChEBI" id="CHEBI:29035"/>
        <label>1</label>
    </ligand>
</feature>
<feature type="binding site" evidence="4">
    <location>
        <position position="168"/>
    </location>
    <ligand>
        <name>Mn(2+)</name>
        <dbReference type="ChEBI" id="CHEBI:29035"/>
        <label>1</label>
    </ligand>
</feature>
<dbReference type="PROSITE" id="PS51409">
    <property type="entry name" value="ARGINASE_2"/>
    <property type="match status" value="1"/>
</dbReference>
<gene>
    <name evidence="6" type="primary">speB_2</name>
    <name evidence="6" type="ORF">TRM7615_04500</name>
</gene>
<evidence type="ECO:0000256" key="1">
    <source>
        <dbReference type="ARBA" id="ARBA00009227"/>
    </source>
</evidence>
<evidence type="ECO:0000256" key="3">
    <source>
        <dbReference type="ARBA" id="ARBA00022801"/>
    </source>
</evidence>
<sequence>MKTQADDIAFGREGVFRTQTGPDGTHVEMPYSGIRTFLRRRPSVDMTGVDIGVYGIPFDLTTSGRPGARLGPSALREASAQLAWGEVWPWGFDPFDILSVVDCGDVPFRRGQVEQMRDSAVAMARHISGAGAGTLMLGGDHCTTYTAIKAHAERHGPLALVQFDAHRDTQKSNWFDHGTFVHHAMQDGLIDPEHSVQIGIRTHYDNDDPIKVLYRDWMHDHGWRGALEKMRQVVGNRPAYLSIDIDSLDPAYAPGTGTPVVDGLTPNDIIQFLRGSVDVNFVGMDIVEVSPPYDHADITALLGASLALEYICARAARRKEDT</sequence>
<dbReference type="NCBIfam" id="TIGR01230">
    <property type="entry name" value="agmatinase"/>
    <property type="match status" value="1"/>
</dbReference>
<dbReference type="InterPro" id="IPR023696">
    <property type="entry name" value="Ureohydrolase_dom_sf"/>
</dbReference>
<evidence type="ECO:0000313" key="7">
    <source>
        <dbReference type="Proteomes" id="UP000244898"/>
    </source>
</evidence>
<keyword evidence="7" id="KW-1185">Reference proteome</keyword>
<dbReference type="PANTHER" id="PTHR11358:SF26">
    <property type="entry name" value="GUANIDINO ACID HYDROLASE, MITOCHONDRIAL"/>
    <property type="match status" value="1"/>
</dbReference>
<feature type="binding site" evidence="4">
    <location>
        <position position="141"/>
    </location>
    <ligand>
        <name>Mn(2+)</name>
        <dbReference type="ChEBI" id="CHEBI:29035"/>
        <label>1</label>
    </ligand>
</feature>
<dbReference type="InterPro" id="IPR020855">
    <property type="entry name" value="Ureohydrolase_Mn_BS"/>
</dbReference>
<dbReference type="OrthoDB" id="9788689at2"/>
<dbReference type="PROSITE" id="PS01053">
    <property type="entry name" value="ARGINASE_1"/>
    <property type="match status" value="1"/>
</dbReference>
<dbReference type="PANTHER" id="PTHR11358">
    <property type="entry name" value="ARGINASE/AGMATINASE"/>
    <property type="match status" value="1"/>
</dbReference>
<dbReference type="EMBL" id="ONZG01000014">
    <property type="protein sequence ID" value="SPJ30963.1"/>
    <property type="molecule type" value="Genomic_DNA"/>
</dbReference>
<dbReference type="EC" id="3.5.3.11" evidence="6"/>
<evidence type="ECO:0000313" key="6">
    <source>
        <dbReference type="EMBL" id="SPJ30963.1"/>
    </source>
</evidence>
<feature type="binding site" evidence="4">
    <location>
        <position position="244"/>
    </location>
    <ligand>
        <name>Mn(2+)</name>
        <dbReference type="ChEBI" id="CHEBI:29035"/>
        <label>1</label>
    </ligand>
</feature>
<dbReference type="GO" id="GO:0046872">
    <property type="term" value="F:metal ion binding"/>
    <property type="evidence" value="ECO:0007669"/>
    <property type="project" value="UniProtKB-KW"/>
</dbReference>
<keyword evidence="3 5" id="KW-0378">Hydrolase</keyword>
<evidence type="ECO:0000256" key="4">
    <source>
        <dbReference type="PIRSR" id="PIRSR036979-1"/>
    </source>
</evidence>
<evidence type="ECO:0000256" key="5">
    <source>
        <dbReference type="RuleBase" id="RU003684"/>
    </source>
</evidence>
<dbReference type="Pfam" id="PF00491">
    <property type="entry name" value="Arginase"/>
    <property type="match status" value="1"/>
</dbReference>
<keyword evidence="2 4" id="KW-0479">Metal-binding</keyword>
<feature type="binding site" evidence="4">
    <location>
        <position position="246"/>
    </location>
    <ligand>
        <name>Mn(2+)</name>
        <dbReference type="ChEBI" id="CHEBI:29035"/>
        <label>1</label>
    </ligand>
</feature>
<proteinExistence type="inferred from homology"/>
<dbReference type="NCBIfam" id="NF002564">
    <property type="entry name" value="PRK02190.1"/>
    <property type="match status" value="1"/>
</dbReference>
<dbReference type="CDD" id="cd11592">
    <property type="entry name" value="Agmatinase_PAH"/>
    <property type="match status" value="1"/>
</dbReference>
<dbReference type="GO" id="GO:0008783">
    <property type="term" value="F:agmatinase activity"/>
    <property type="evidence" value="ECO:0007669"/>
    <property type="project" value="UniProtKB-EC"/>
</dbReference>
<reference evidence="7" key="1">
    <citation type="submission" date="2018-03" db="EMBL/GenBank/DDBJ databases">
        <authorList>
            <person name="Rodrigo-Torres L."/>
            <person name="Arahal R. D."/>
            <person name="Lucena T."/>
        </authorList>
    </citation>
    <scope>NUCLEOTIDE SEQUENCE [LARGE SCALE GENOMIC DNA]</scope>
    <source>
        <strain evidence="7">CECT 7615</strain>
    </source>
</reference>